<dbReference type="EMBL" id="JBAHYK010001501">
    <property type="protein sequence ID" value="KAL0567768.1"/>
    <property type="molecule type" value="Genomic_DNA"/>
</dbReference>
<feature type="chain" id="PRO_5046263138" evidence="2">
    <location>
        <begin position="20"/>
        <end position="105"/>
    </location>
</feature>
<sequence length="105" mass="12171">MSPRIFWFILGAGAATWWSKHHQMHCTNGNGFYRHHIASHSQPSGIANPQWEADRERMRDVTRQVGNTVTDMSEASLDMLLTTVQSLKKKLAQHRLERERMQAQQ</sequence>
<comment type="caution">
    <text evidence="3">The sequence shown here is derived from an EMBL/GenBank/DDBJ whole genome shotgun (WGS) entry which is preliminary data.</text>
</comment>
<protein>
    <submittedName>
        <fullName evidence="3">Uncharacterized protein</fullName>
    </submittedName>
</protein>
<organism evidence="3 4">
    <name type="scientific">Marasmius crinis-equi</name>
    <dbReference type="NCBI Taxonomy" id="585013"/>
    <lineage>
        <taxon>Eukaryota</taxon>
        <taxon>Fungi</taxon>
        <taxon>Dikarya</taxon>
        <taxon>Basidiomycota</taxon>
        <taxon>Agaricomycotina</taxon>
        <taxon>Agaricomycetes</taxon>
        <taxon>Agaricomycetidae</taxon>
        <taxon>Agaricales</taxon>
        <taxon>Marasmiineae</taxon>
        <taxon>Marasmiaceae</taxon>
        <taxon>Marasmius</taxon>
    </lineage>
</organism>
<reference evidence="3 4" key="1">
    <citation type="submission" date="2024-02" db="EMBL/GenBank/DDBJ databases">
        <title>A draft genome for the cacao thread blight pathogen Marasmius crinis-equi.</title>
        <authorList>
            <person name="Cohen S.P."/>
            <person name="Baruah I.K."/>
            <person name="Amoako-Attah I."/>
            <person name="Bukari Y."/>
            <person name="Meinhardt L.W."/>
            <person name="Bailey B.A."/>
        </authorList>
    </citation>
    <scope>NUCLEOTIDE SEQUENCE [LARGE SCALE GENOMIC DNA]</scope>
    <source>
        <strain evidence="3 4">GH-76</strain>
    </source>
</reference>
<evidence type="ECO:0000256" key="2">
    <source>
        <dbReference type="SAM" id="SignalP"/>
    </source>
</evidence>
<evidence type="ECO:0000313" key="3">
    <source>
        <dbReference type="EMBL" id="KAL0567768.1"/>
    </source>
</evidence>
<feature type="coiled-coil region" evidence="1">
    <location>
        <begin position="77"/>
        <end position="104"/>
    </location>
</feature>
<name>A0ABR3EXW1_9AGAR</name>
<proteinExistence type="predicted"/>
<keyword evidence="1" id="KW-0175">Coiled coil</keyword>
<keyword evidence="4" id="KW-1185">Reference proteome</keyword>
<feature type="signal peptide" evidence="2">
    <location>
        <begin position="1"/>
        <end position="19"/>
    </location>
</feature>
<evidence type="ECO:0000313" key="4">
    <source>
        <dbReference type="Proteomes" id="UP001465976"/>
    </source>
</evidence>
<accession>A0ABR3EXW1</accession>
<keyword evidence="2" id="KW-0732">Signal</keyword>
<dbReference type="Proteomes" id="UP001465976">
    <property type="component" value="Unassembled WGS sequence"/>
</dbReference>
<evidence type="ECO:0000256" key="1">
    <source>
        <dbReference type="SAM" id="Coils"/>
    </source>
</evidence>
<gene>
    <name evidence="3" type="ORF">V5O48_014227</name>
</gene>